<evidence type="ECO:0000313" key="4">
    <source>
        <dbReference type="Proteomes" id="UP000320735"/>
    </source>
</evidence>
<evidence type="ECO:0000313" key="3">
    <source>
        <dbReference type="EMBL" id="TWU13032.1"/>
    </source>
</evidence>
<accession>A0A5C6BMR3</accession>
<dbReference type="RefSeq" id="WP_146370423.1">
    <property type="nucleotide sequence ID" value="NZ_SJPP01000001.1"/>
</dbReference>
<protein>
    <submittedName>
        <fullName evidence="3">Uncharacterized protein</fullName>
    </submittedName>
</protein>
<feature type="chain" id="PRO_5022731175" evidence="2">
    <location>
        <begin position="23"/>
        <end position="199"/>
    </location>
</feature>
<evidence type="ECO:0000256" key="2">
    <source>
        <dbReference type="SAM" id="SignalP"/>
    </source>
</evidence>
<dbReference type="PROSITE" id="PS51257">
    <property type="entry name" value="PROKAR_LIPOPROTEIN"/>
    <property type="match status" value="1"/>
</dbReference>
<evidence type="ECO:0000256" key="1">
    <source>
        <dbReference type="SAM" id="MobiDB-lite"/>
    </source>
</evidence>
<comment type="caution">
    <text evidence="3">The sequence shown here is derived from an EMBL/GenBank/DDBJ whole genome shotgun (WGS) entry which is preliminary data.</text>
</comment>
<name>A0A5C6BMR3_9PLAN</name>
<feature type="signal peptide" evidence="2">
    <location>
        <begin position="1"/>
        <end position="22"/>
    </location>
</feature>
<organism evidence="3 4">
    <name type="scientific">Symmachiella macrocystis</name>
    <dbReference type="NCBI Taxonomy" id="2527985"/>
    <lineage>
        <taxon>Bacteria</taxon>
        <taxon>Pseudomonadati</taxon>
        <taxon>Planctomycetota</taxon>
        <taxon>Planctomycetia</taxon>
        <taxon>Planctomycetales</taxon>
        <taxon>Planctomycetaceae</taxon>
        <taxon>Symmachiella</taxon>
    </lineage>
</organism>
<feature type="compositionally biased region" description="Basic and acidic residues" evidence="1">
    <location>
        <begin position="161"/>
        <end position="199"/>
    </location>
</feature>
<feature type="region of interest" description="Disordered" evidence="1">
    <location>
        <begin position="30"/>
        <end position="54"/>
    </location>
</feature>
<keyword evidence="4" id="KW-1185">Reference proteome</keyword>
<reference evidence="3 4" key="1">
    <citation type="submission" date="2019-02" db="EMBL/GenBank/DDBJ databases">
        <title>Deep-cultivation of Planctomycetes and their phenomic and genomic characterization uncovers novel biology.</title>
        <authorList>
            <person name="Wiegand S."/>
            <person name="Jogler M."/>
            <person name="Boedeker C."/>
            <person name="Pinto D."/>
            <person name="Vollmers J."/>
            <person name="Rivas-Marin E."/>
            <person name="Kohn T."/>
            <person name="Peeters S.H."/>
            <person name="Heuer A."/>
            <person name="Rast P."/>
            <person name="Oberbeckmann S."/>
            <person name="Bunk B."/>
            <person name="Jeske O."/>
            <person name="Meyerdierks A."/>
            <person name="Storesund J.E."/>
            <person name="Kallscheuer N."/>
            <person name="Luecker S."/>
            <person name="Lage O.M."/>
            <person name="Pohl T."/>
            <person name="Merkel B.J."/>
            <person name="Hornburger P."/>
            <person name="Mueller R.-W."/>
            <person name="Bruemmer F."/>
            <person name="Labrenz M."/>
            <person name="Spormann A.M."/>
            <person name="Op Den Camp H."/>
            <person name="Overmann J."/>
            <person name="Amann R."/>
            <person name="Jetten M.S.M."/>
            <person name="Mascher T."/>
            <person name="Medema M.H."/>
            <person name="Devos D.P."/>
            <person name="Kaster A.-K."/>
            <person name="Ovreas L."/>
            <person name="Rohde M."/>
            <person name="Galperin M.Y."/>
            <person name="Jogler C."/>
        </authorList>
    </citation>
    <scope>NUCLEOTIDE SEQUENCE [LARGE SCALE GENOMIC DNA]</scope>
    <source>
        <strain evidence="3 4">CA54</strain>
    </source>
</reference>
<feature type="compositionally biased region" description="Basic and acidic residues" evidence="1">
    <location>
        <begin position="41"/>
        <end position="51"/>
    </location>
</feature>
<feature type="region of interest" description="Disordered" evidence="1">
    <location>
        <begin position="139"/>
        <end position="199"/>
    </location>
</feature>
<dbReference type="Proteomes" id="UP000320735">
    <property type="component" value="Unassembled WGS sequence"/>
</dbReference>
<sequence precursor="true">MMKLQRLSVLFSAVAIGMFTLAGCSGEKEIDHPDVPTNTEGQHDHGHEGPHGGHIIELGDEQYHAELTHDEATHSVTVYILDGSATKASPIEAESLTINLVADGEPKQFELAAKPLDGEEGASSRFTLESEELLHEIEEEGSKPQLRFTVGEQQFTAPIELGHHDHDHGHDHDEHGHGEEGHDDHDHDDHDDKPAPAPE</sequence>
<dbReference type="OrthoDB" id="276591at2"/>
<dbReference type="AlphaFoldDB" id="A0A5C6BMR3"/>
<proteinExistence type="predicted"/>
<dbReference type="EMBL" id="SJPP01000001">
    <property type="protein sequence ID" value="TWU13032.1"/>
    <property type="molecule type" value="Genomic_DNA"/>
</dbReference>
<gene>
    <name evidence="3" type="ORF">CA54_18580</name>
</gene>
<keyword evidence="2" id="KW-0732">Signal</keyword>